<dbReference type="EMBL" id="CP039291">
    <property type="protein sequence ID" value="QCB92208.1"/>
    <property type="molecule type" value="Genomic_DNA"/>
</dbReference>
<evidence type="ECO:0000313" key="3">
    <source>
        <dbReference type="Proteomes" id="UP000296469"/>
    </source>
</evidence>
<accession>A0A4P7SFA3</accession>
<dbReference type="PANTHER" id="PTHR14136:SF17">
    <property type="entry name" value="BTB_POZ DOMAIN-CONTAINING PROTEIN KCTD9"/>
    <property type="match status" value="1"/>
</dbReference>
<dbReference type="PANTHER" id="PTHR14136">
    <property type="entry name" value="BTB_POZ DOMAIN-CONTAINING PROTEIN KCTD9"/>
    <property type="match status" value="1"/>
</dbReference>
<sequence>MGCHDVEGMAGEPESLRARVGRRDRPVHRMTTAWMKRWATPDGLARQAAATAWLLGDDVPRPEGFGDVDGRVDLRGLSLAPPQVLARYGFRGVSTSVLSGVIELRSNSWSAIDLSGSTLPNLRFFDFTFENCAFVRSRCIDWRLWGSTVRACDFERADLRDALLTSWHEGQTNTWTDVSFRRTNLRGSTTSGGTFDGCAFDDASLRGQEFRQTSFRDCTFAGTLQDVRFDARVVPDMPVADTMRRVDFSRATFQEVYLSGCRFEDVRWPTVQGIRVYPRQYEIMRAALARLEGDERHEAQQMRWIIEPELKFRGAEDSAGVFVREDYVKWGGEPLATLAETLYFPTA</sequence>
<reference evidence="2 3" key="1">
    <citation type="submission" date="2019-04" db="EMBL/GenBank/DDBJ databases">
        <title>Isolation and identification of Cellulomonas shaoxiangyii sp. Nov. isolated from feces of the Tibetan antelopes (Pantholops hodgsonii) in the Qinghai-Tibet plateau of China.</title>
        <authorList>
            <person name="Tian Z."/>
        </authorList>
    </citation>
    <scope>NUCLEOTIDE SEQUENCE [LARGE SCALE GENOMIC DNA]</scope>
    <source>
        <strain evidence="2 3">Z28</strain>
    </source>
</reference>
<evidence type="ECO:0000256" key="1">
    <source>
        <dbReference type="SAM" id="MobiDB-lite"/>
    </source>
</evidence>
<proteinExistence type="predicted"/>
<keyword evidence="3" id="KW-1185">Reference proteome</keyword>
<dbReference type="Gene3D" id="2.160.20.80">
    <property type="entry name" value="E3 ubiquitin-protein ligase SopA"/>
    <property type="match status" value="1"/>
</dbReference>
<name>A0A4P7SFA3_9CELL</name>
<gene>
    <name evidence="2" type="ORF">E5225_00205</name>
</gene>
<feature type="region of interest" description="Disordered" evidence="1">
    <location>
        <begin position="1"/>
        <end position="22"/>
    </location>
</feature>
<organism evidence="2 3">
    <name type="scientific">Cellulomonas shaoxiangyii</name>
    <dbReference type="NCBI Taxonomy" id="2566013"/>
    <lineage>
        <taxon>Bacteria</taxon>
        <taxon>Bacillati</taxon>
        <taxon>Actinomycetota</taxon>
        <taxon>Actinomycetes</taxon>
        <taxon>Micrococcales</taxon>
        <taxon>Cellulomonadaceae</taxon>
        <taxon>Cellulomonas</taxon>
    </lineage>
</organism>
<dbReference type="KEGG" id="celz:E5225_00205"/>
<dbReference type="AlphaFoldDB" id="A0A4P7SFA3"/>
<dbReference type="Pfam" id="PF00805">
    <property type="entry name" value="Pentapeptide"/>
    <property type="match status" value="1"/>
</dbReference>
<dbReference type="Proteomes" id="UP000296469">
    <property type="component" value="Chromosome"/>
</dbReference>
<dbReference type="InterPro" id="IPR001646">
    <property type="entry name" value="5peptide_repeat"/>
</dbReference>
<dbReference type="InterPro" id="IPR051082">
    <property type="entry name" value="Pentapeptide-BTB/POZ_domain"/>
</dbReference>
<dbReference type="SUPFAM" id="SSF141571">
    <property type="entry name" value="Pentapeptide repeat-like"/>
    <property type="match status" value="1"/>
</dbReference>
<protein>
    <submittedName>
        <fullName evidence="2">Pentapeptide repeat-containing protein</fullName>
    </submittedName>
</protein>
<evidence type="ECO:0000313" key="2">
    <source>
        <dbReference type="EMBL" id="QCB92208.1"/>
    </source>
</evidence>